<proteinExistence type="predicted"/>
<dbReference type="PROSITE" id="PS51819">
    <property type="entry name" value="VOC"/>
    <property type="match status" value="1"/>
</dbReference>
<dbReference type="SUPFAM" id="SSF54593">
    <property type="entry name" value="Glyoxalase/Bleomycin resistance protein/Dihydroxybiphenyl dioxygenase"/>
    <property type="match status" value="1"/>
</dbReference>
<comment type="caution">
    <text evidence="2">The sequence shown here is derived from an EMBL/GenBank/DDBJ whole genome shotgun (WGS) entry which is preliminary data.</text>
</comment>
<keyword evidence="3" id="KW-1185">Reference proteome</keyword>
<dbReference type="Proteomes" id="UP000003900">
    <property type="component" value="Unassembled WGS sequence"/>
</dbReference>
<evidence type="ECO:0000313" key="2">
    <source>
        <dbReference type="EMBL" id="EHQ63200.1"/>
    </source>
</evidence>
<reference evidence="2 3" key="1">
    <citation type="journal article" date="2012" name="J. Bacteriol.">
        <title>Genome Sequence of the Pattern-Forming Social Bacterium Paenibacillus dendritiformis C454 Chiral Morphotype.</title>
        <authorList>
            <person name="Sirota-Madi A."/>
            <person name="Olender T."/>
            <person name="Helman Y."/>
            <person name="Brainis I."/>
            <person name="Finkelshtein A."/>
            <person name="Roth D."/>
            <person name="Hagai E."/>
            <person name="Leshkowitz D."/>
            <person name="Brodsky L."/>
            <person name="Galatenko V."/>
            <person name="Nikolaev V."/>
            <person name="Gutnick D.L."/>
            <person name="Lancet D."/>
            <person name="Ben-Jacob E."/>
        </authorList>
    </citation>
    <scope>NUCLEOTIDE SEQUENCE [LARGE SCALE GENOMIC DNA]</scope>
    <source>
        <strain evidence="2 3">C454</strain>
    </source>
</reference>
<protein>
    <recommendedName>
        <fullName evidence="1">VOC domain-containing protein</fullName>
    </recommendedName>
</protein>
<dbReference type="InterPro" id="IPR004360">
    <property type="entry name" value="Glyas_Fos-R_dOase_dom"/>
</dbReference>
<dbReference type="CDD" id="cd06587">
    <property type="entry name" value="VOC"/>
    <property type="match status" value="1"/>
</dbReference>
<evidence type="ECO:0000259" key="1">
    <source>
        <dbReference type="PROSITE" id="PS51819"/>
    </source>
</evidence>
<gene>
    <name evidence="2" type="ORF">PDENDC454_05819</name>
</gene>
<sequence length="146" mass="16230">MILRNILEKSGRRSKPAAETVQGTYISLEGEDVMFERIDTVFVRVPDLDAAKTWYMEVLGLALKWDNDHIAVLALGETPLTLLKTEASSFRPAAEAAFNFYVKDAEAAHRHLRAAGVEVSAVEEGEGVQWFLFQDHCGNALEVCSF</sequence>
<feature type="domain" description="VOC" evidence="1">
    <location>
        <begin position="37"/>
        <end position="146"/>
    </location>
</feature>
<dbReference type="STRING" id="1131935.PDENDC454_05819"/>
<dbReference type="AlphaFoldDB" id="H3SCC6"/>
<dbReference type="PATRIC" id="fig|1131935.3.peg.1161"/>
<evidence type="ECO:0000313" key="3">
    <source>
        <dbReference type="Proteomes" id="UP000003900"/>
    </source>
</evidence>
<dbReference type="InterPro" id="IPR037523">
    <property type="entry name" value="VOC_core"/>
</dbReference>
<dbReference type="EMBL" id="AHKH01000010">
    <property type="protein sequence ID" value="EHQ63200.1"/>
    <property type="molecule type" value="Genomic_DNA"/>
</dbReference>
<accession>H3SCC6</accession>
<dbReference type="Gene3D" id="3.10.180.10">
    <property type="entry name" value="2,3-Dihydroxybiphenyl 1,2-Dioxygenase, domain 1"/>
    <property type="match status" value="1"/>
</dbReference>
<organism evidence="2 3">
    <name type="scientific">Paenibacillus dendritiformis C454</name>
    <dbReference type="NCBI Taxonomy" id="1131935"/>
    <lineage>
        <taxon>Bacteria</taxon>
        <taxon>Bacillati</taxon>
        <taxon>Bacillota</taxon>
        <taxon>Bacilli</taxon>
        <taxon>Bacillales</taxon>
        <taxon>Paenibacillaceae</taxon>
        <taxon>Paenibacillus</taxon>
    </lineage>
</organism>
<dbReference type="InterPro" id="IPR029068">
    <property type="entry name" value="Glyas_Bleomycin-R_OHBP_Dase"/>
</dbReference>
<dbReference type="Pfam" id="PF00903">
    <property type="entry name" value="Glyoxalase"/>
    <property type="match status" value="1"/>
</dbReference>
<name>H3SCC6_9BACL</name>